<dbReference type="Proteomes" id="UP000076407">
    <property type="component" value="Unassembled WGS sequence"/>
</dbReference>
<organism evidence="2 3">
    <name type="scientific">Anopheles quadriannulatus</name>
    <name type="common">Mosquito</name>
    <dbReference type="NCBI Taxonomy" id="34691"/>
    <lineage>
        <taxon>Eukaryota</taxon>
        <taxon>Metazoa</taxon>
        <taxon>Ecdysozoa</taxon>
        <taxon>Arthropoda</taxon>
        <taxon>Hexapoda</taxon>
        <taxon>Insecta</taxon>
        <taxon>Pterygota</taxon>
        <taxon>Neoptera</taxon>
        <taxon>Endopterygota</taxon>
        <taxon>Diptera</taxon>
        <taxon>Nematocera</taxon>
        <taxon>Culicoidea</taxon>
        <taxon>Culicidae</taxon>
        <taxon>Anophelinae</taxon>
        <taxon>Anopheles</taxon>
    </lineage>
</organism>
<proteinExistence type="predicted"/>
<reference evidence="2" key="1">
    <citation type="submission" date="2020-05" db="UniProtKB">
        <authorList>
            <consortium name="EnsemblMetazoa"/>
        </authorList>
    </citation>
    <scope>IDENTIFICATION</scope>
    <source>
        <strain evidence="2">SANGQUA</strain>
    </source>
</reference>
<evidence type="ECO:0000313" key="2">
    <source>
        <dbReference type="EnsemblMetazoa" id="AQUA014326-PA"/>
    </source>
</evidence>
<evidence type="ECO:0000313" key="3">
    <source>
        <dbReference type="Proteomes" id="UP000076407"/>
    </source>
</evidence>
<keyword evidence="1" id="KW-1133">Transmembrane helix</keyword>
<sequence>MSRPMVILASIILPAMLDIFCIIRYFSGRTPHSTSAASVGLVLKHPDMYLTARWYSGANCWIRSVEPSEEISAPYSSRGKNQPFRTANSAGRGVLFCANVRIIFKRGRQRACVTPLGMCKILPFEAAMELVHWCTM</sequence>
<keyword evidence="3" id="KW-1185">Reference proteome</keyword>
<accession>A0A182XR43</accession>
<dbReference type="VEuPathDB" id="VectorBase:AQUA014326"/>
<name>A0A182XR43_ANOQN</name>
<keyword evidence="1" id="KW-0472">Membrane</keyword>
<feature type="transmembrane region" description="Helical" evidence="1">
    <location>
        <begin position="6"/>
        <end position="26"/>
    </location>
</feature>
<evidence type="ECO:0000256" key="1">
    <source>
        <dbReference type="SAM" id="Phobius"/>
    </source>
</evidence>
<dbReference type="AlphaFoldDB" id="A0A182XR43"/>
<protein>
    <submittedName>
        <fullName evidence="2">Uncharacterized protein</fullName>
    </submittedName>
</protein>
<keyword evidence="1" id="KW-0812">Transmembrane</keyword>
<dbReference type="EnsemblMetazoa" id="AQUA014326-RA">
    <property type="protein sequence ID" value="AQUA014326-PA"/>
    <property type="gene ID" value="AQUA014326"/>
</dbReference>